<organism evidence="1 2">
    <name type="scientific">Skeletonema marinoi</name>
    <dbReference type="NCBI Taxonomy" id="267567"/>
    <lineage>
        <taxon>Eukaryota</taxon>
        <taxon>Sar</taxon>
        <taxon>Stramenopiles</taxon>
        <taxon>Ochrophyta</taxon>
        <taxon>Bacillariophyta</taxon>
        <taxon>Coscinodiscophyceae</taxon>
        <taxon>Thalassiosirophycidae</taxon>
        <taxon>Thalassiosirales</taxon>
        <taxon>Skeletonemataceae</taxon>
        <taxon>Skeletonema</taxon>
        <taxon>Skeletonema marinoi-dohrnii complex</taxon>
    </lineage>
</organism>
<protein>
    <recommendedName>
        <fullName evidence="3">F-box domain-containing protein</fullName>
    </recommendedName>
</protein>
<dbReference type="EMBL" id="JATAAI010000016">
    <property type="protein sequence ID" value="KAK1740088.1"/>
    <property type="molecule type" value="Genomic_DNA"/>
</dbReference>
<accession>A0AAD8Y6H6</accession>
<dbReference type="Proteomes" id="UP001224775">
    <property type="component" value="Unassembled WGS sequence"/>
</dbReference>
<evidence type="ECO:0000313" key="1">
    <source>
        <dbReference type="EMBL" id="KAK1740088.1"/>
    </source>
</evidence>
<keyword evidence="2" id="KW-1185">Reference proteome</keyword>
<gene>
    <name evidence="1" type="ORF">QTG54_009038</name>
</gene>
<evidence type="ECO:0000313" key="2">
    <source>
        <dbReference type="Proteomes" id="UP001224775"/>
    </source>
</evidence>
<name>A0AAD8Y6H6_9STRA</name>
<evidence type="ECO:0008006" key="3">
    <source>
        <dbReference type="Google" id="ProtNLM"/>
    </source>
</evidence>
<sequence>MTDDEGFLNETIVSRSVLSLLSTVEATTILLSNDVLTSVSPFLLCEDLFHLSLTCKHMTAAIEAVALQMIGSAKVRHGGSNNTLSTLEKMKLLLHSPIEFTDLVGKNLGYLHGDKACVYSCNPNELHTPDYIDENNNIEIIERWDGWEGKMCTAICSDYVMTSGRHYVKFTPHWDYEANRIRLENYFQAAVVSYLYSPIDCILFSEDLLEGTFAEHYRTDTDAWGEGDVHCCLYDDFEGTCEWTNWDSQEEGTHTDQRWDGMIGGSYVHDTRWRSGKSEKGAPKYPDNQRLPIDVHRRISTMMIIRSKALIHYIHH</sequence>
<reference evidence="1" key="1">
    <citation type="submission" date="2023-06" db="EMBL/GenBank/DDBJ databases">
        <title>Survivors Of The Sea: Transcriptome response of Skeletonema marinoi to long-term dormancy.</title>
        <authorList>
            <person name="Pinder M.I.M."/>
            <person name="Kourtchenko O."/>
            <person name="Robertson E.K."/>
            <person name="Larsson T."/>
            <person name="Maumus F."/>
            <person name="Osuna-Cruz C.M."/>
            <person name="Vancaester E."/>
            <person name="Stenow R."/>
            <person name="Vandepoele K."/>
            <person name="Ploug H."/>
            <person name="Bruchert V."/>
            <person name="Godhe A."/>
            <person name="Topel M."/>
        </authorList>
    </citation>
    <scope>NUCLEOTIDE SEQUENCE</scope>
    <source>
        <strain evidence="1">R05AC</strain>
    </source>
</reference>
<comment type="caution">
    <text evidence="1">The sequence shown here is derived from an EMBL/GenBank/DDBJ whole genome shotgun (WGS) entry which is preliminary data.</text>
</comment>
<dbReference type="AlphaFoldDB" id="A0AAD8Y6H6"/>
<proteinExistence type="predicted"/>